<keyword evidence="1 6" id="KW-0547">Nucleotide-binding</keyword>
<proteinExistence type="inferred from homology"/>
<dbReference type="InterPro" id="IPR001650">
    <property type="entry name" value="Helicase_C-like"/>
</dbReference>
<reference evidence="10 11" key="1">
    <citation type="submission" date="2020-07" db="EMBL/GenBank/DDBJ databases">
        <title>Genomic Encyclopedia of Type Strains, Phase IV (KMG-V): Genome sequencing to study the core and pangenomes of soil and plant-associated prokaryotes.</title>
        <authorList>
            <person name="Whitman W."/>
        </authorList>
    </citation>
    <scope>NUCLEOTIDE SEQUENCE [LARGE SCALE GENOMIC DNA]</scope>
    <source>
        <strain evidence="10 11">AN3</strain>
    </source>
</reference>
<evidence type="ECO:0000256" key="3">
    <source>
        <dbReference type="ARBA" id="ARBA00022806"/>
    </source>
</evidence>
<feature type="compositionally biased region" description="Basic and acidic residues" evidence="7">
    <location>
        <begin position="609"/>
        <end position="639"/>
    </location>
</feature>
<dbReference type="InterPro" id="IPR011545">
    <property type="entry name" value="DEAD/DEAH_box_helicase_dom"/>
</dbReference>
<dbReference type="RefSeq" id="WP_182552142.1">
    <property type="nucleotide sequence ID" value="NZ_JACGXN010000015.1"/>
</dbReference>
<dbReference type="EMBL" id="JACGXN010000015">
    <property type="protein sequence ID" value="MBA8881581.1"/>
    <property type="molecule type" value="Genomic_DNA"/>
</dbReference>
<evidence type="ECO:0000313" key="10">
    <source>
        <dbReference type="EMBL" id="MBA8881581.1"/>
    </source>
</evidence>
<dbReference type="InterPro" id="IPR000629">
    <property type="entry name" value="RNA-helicase_DEAD-box_CS"/>
</dbReference>
<evidence type="ECO:0000259" key="8">
    <source>
        <dbReference type="PROSITE" id="PS51192"/>
    </source>
</evidence>
<dbReference type="PANTHER" id="PTHR47959:SF1">
    <property type="entry name" value="ATP-DEPENDENT RNA HELICASE DBPA"/>
    <property type="match status" value="1"/>
</dbReference>
<feature type="compositionally biased region" description="Basic and acidic residues" evidence="7">
    <location>
        <begin position="561"/>
        <end position="602"/>
    </location>
</feature>
<dbReference type="EC" id="3.6.4.13" evidence="10"/>
<evidence type="ECO:0000256" key="7">
    <source>
        <dbReference type="SAM" id="MobiDB-lite"/>
    </source>
</evidence>
<feature type="domain" description="Helicase ATP-binding" evidence="8">
    <location>
        <begin position="31"/>
        <end position="207"/>
    </location>
</feature>
<dbReference type="GO" id="GO:0003724">
    <property type="term" value="F:RNA helicase activity"/>
    <property type="evidence" value="ECO:0007669"/>
    <property type="project" value="UniProtKB-EC"/>
</dbReference>
<feature type="compositionally biased region" description="Polar residues" evidence="7">
    <location>
        <begin position="549"/>
        <end position="560"/>
    </location>
</feature>
<evidence type="ECO:0000259" key="9">
    <source>
        <dbReference type="PROSITE" id="PS51194"/>
    </source>
</evidence>
<keyword evidence="2 6" id="KW-0378">Hydrolase</keyword>
<dbReference type="InterPro" id="IPR027417">
    <property type="entry name" value="P-loop_NTPase"/>
</dbReference>
<dbReference type="AlphaFoldDB" id="A0A839ENB8"/>
<dbReference type="PROSITE" id="PS51194">
    <property type="entry name" value="HELICASE_CTER"/>
    <property type="match status" value="1"/>
</dbReference>
<evidence type="ECO:0000313" key="11">
    <source>
        <dbReference type="Proteomes" id="UP000549052"/>
    </source>
</evidence>
<gene>
    <name evidence="10" type="ORF">FHW16_005322</name>
</gene>
<comment type="similarity">
    <text evidence="5 6">Belongs to the DEAD box helicase family.</text>
</comment>
<evidence type="ECO:0000256" key="6">
    <source>
        <dbReference type="RuleBase" id="RU000492"/>
    </source>
</evidence>
<comment type="caution">
    <text evidence="10">The sequence shown here is derived from an EMBL/GenBank/DDBJ whole genome shotgun (WGS) entry which is preliminary data.</text>
</comment>
<dbReference type="InterPro" id="IPR012677">
    <property type="entry name" value="Nucleotide-bd_a/b_plait_sf"/>
</dbReference>
<keyword evidence="4 6" id="KW-0067">ATP-binding</keyword>
<dbReference type="GO" id="GO:0005524">
    <property type="term" value="F:ATP binding"/>
    <property type="evidence" value="ECO:0007669"/>
    <property type="project" value="UniProtKB-KW"/>
</dbReference>
<evidence type="ECO:0000256" key="5">
    <source>
        <dbReference type="ARBA" id="ARBA00038437"/>
    </source>
</evidence>
<dbReference type="InterPro" id="IPR005580">
    <property type="entry name" value="DbpA/CsdA_RNA-bd_dom"/>
</dbReference>
<evidence type="ECO:0000256" key="4">
    <source>
        <dbReference type="ARBA" id="ARBA00022840"/>
    </source>
</evidence>
<evidence type="ECO:0000256" key="1">
    <source>
        <dbReference type="ARBA" id="ARBA00022741"/>
    </source>
</evidence>
<dbReference type="InterPro" id="IPR050079">
    <property type="entry name" value="DEAD_box_RNA_helicase"/>
</dbReference>
<evidence type="ECO:0000256" key="2">
    <source>
        <dbReference type="ARBA" id="ARBA00022801"/>
    </source>
</evidence>
<name>A0A839ENB8_9HYPH</name>
<keyword evidence="11" id="KW-1185">Reference proteome</keyword>
<dbReference type="PANTHER" id="PTHR47959">
    <property type="entry name" value="ATP-DEPENDENT RNA HELICASE RHLE-RELATED"/>
    <property type="match status" value="1"/>
</dbReference>
<dbReference type="GO" id="GO:0005829">
    <property type="term" value="C:cytosol"/>
    <property type="evidence" value="ECO:0007669"/>
    <property type="project" value="TreeGrafter"/>
</dbReference>
<dbReference type="InterPro" id="IPR044742">
    <property type="entry name" value="DEAD/DEAH_RhlB"/>
</dbReference>
<feature type="compositionally biased region" description="Basic and acidic residues" evidence="7">
    <location>
        <begin position="443"/>
        <end position="470"/>
    </location>
</feature>
<dbReference type="Gene3D" id="3.40.50.300">
    <property type="entry name" value="P-loop containing nucleotide triphosphate hydrolases"/>
    <property type="match status" value="2"/>
</dbReference>
<dbReference type="Pfam" id="PF03880">
    <property type="entry name" value="DbpA"/>
    <property type="match status" value="1"/>
</dbReference>
<dbReference type="PROSITE" id="PS51192">
    <property type="entry name" value="HELICASE_ATP_BIND_1"/>
    <property type="match status" value="1"/>
</dbReference>
<dbReference type="Proteomes" id="UP000549052">
    <property type="component" value="Unassembled WGS sequence"/>
</dbReference>
<dbReference type="GO" id="GO:0016787">
    <property type="term" value="F:hydrolase activity"/>
    <property type="evidence" value="ECO:0007669"/>
    <property type="project" value="UniProtKB-KW"/>
</dbReference>
<dbReference type="Gene3D" id="3.30.70.330">
    <property type="match status" value="1"/>
</dbReference>
<sequence length="653" mass="71754">MTIFDSIAPALSGALAARGYETLTPVQTAVLAPEANGADLLVSAQTGSGKTVAFGIAIAPTLLDGEDRFTSIGAPYALVIAPTRELALQVRRELEWLYEKTGARIASCVGGMDMTKERRALQGGAHIVVGTPGRLRDHITRGSLDMTELRAVVLDEADEMLDLGFREDLEFILGEAPKDRRTLMFSATVPKPIAQLAKQFQNDALRITATSEKSQHSDIEYHIMPVAPRERENAIINALLFYDAQNTIVFGSTREAVKHLTSRLSNRGFSVVSLSGELSQAERTNALQAMRDGRARVCVATDVAARGIDLPNLDLVIHADLPTNPDTLLHRSGRTGRAGRKGICVLIVPASRRRSAERLLQMAKLSTTMVPPPDAAAINKRNHDRILNDPSLTEVMTEEEGEHVRELLGLHSAEQIAAAYLRQQMAARPAPEELSNTPAHVLEPIRKGSYDDRPGRGDRNDRADRAPRSDRFEQFESGAWFSLSVGRKQRAEPRWLLPLICKAGDITKTDVGSIKILETETRFEITASKADAFLARIKQYGTGEKGVNITRSEGASPSSPRRSEGGDFKPKKNFGEKREWDDRKPPRARDDRPQDDKPRADWAAKPAKAKPEGWTAEKPEKVKKPKERKPGDPSGFDKYKAKKARKAAAGQAE</sequence>
<feature type="domain" description="Helicase C-terminal" evidence="9">
    <location>
        <begin position="234"/>
        <end position="378"/>
    </location>
</feature>
<dbReference type="PROSITE" id="PS00039">
    <property type="entry name" value="DEAD_ATP_HELICASE"/>
    <property type="match status" value="1"/>
</dbReference>
<keyword evidence="3 6" id="KW-0347">Helicase</keyword>
<dbReference type="CDD" id="cd18787">
    <property type="entry name" value="SF2_C_DEAD"/>
    <property type="match status" value="1"/>
</dbReference>
<organism evidence="10 11">
    <name type="scientific">Phyllobacterium myrsinacearum</name>
    <dbReference type="NCBI Taxonomy" id="28101"/>
    <lineage>
        <taxon>Bacteria</taxon>
        <taxon>Pseudomonadati</taxon>
        <taxon>Pseudomonadota</taxon>
        <taxon>Alphaproteobacteria</taxon>
        <taxon>Hyphomicrobiales</taxon>
        <taxon>Phyllobacteriaceae</taxon>
        <taxon>Phyllobacterium</taxon>
    </lineage>
</organism>
<feature type="region of interest" description="Disordered" evidence="7">
    <location>
        <begin position="429"/>
        <end position="470"/>
    </location>
</feature>
<dbReference type="SMART" id="SM00490">
    <property type="entry name" value="HELICc"/>
    <property type="match status" value="1"/>
</dbReference>
<dbReference type="CDD" id="cd00268">
    <property type="entry name" value="DEADc"/>
    <property type="match status" value="1"/>
</dbReference>
<dbReference type="CDD" id="cd12252">
    <property type="entry name" value="RRM_DbpA"/>
    <property type="match status" value="1"/>
</dbReference>
<dbReference type="SUPFAM" id="SSF52540">
    <property type="entry name" value="P-loop containing nucleoside triphosphate hydrolases"/>
    <property type="match status" value="1"/>
</dbReference>
<dbReference type="GO" id="GO:0003676">
    <property type="term" value="F:nucleic acid binding"/>
    <property type="evidence" value="ECO:0007669"/>
    <property type="project" value="InterPro"/>
</dbReference>
<dbReference type="Pfam" id="PF00270">
    <property type="entry name" value="DEAD"/>
    <property type="match status" value="1"/>
</dbReference>
<protein>
    <submittedName>
        <fullName evidence="10">ATP-dependent RNA helicase DeaD</fullName>
        <ecNumber evidence="10">3.6.4.13</ecNumber>
    </submittedName>
</protein>
<accession>A0A839ENB8</accession>
<dbReference type="InterPro" id="IPR014001">
    <property type="entry name" value="Helicase_ATP-bd"/>
</dbReference>
<feature type="region of interest" description="Disordered" evidence="7">
    <location>
        <begin position="546"/>
        <end position="653"/>
    </location>
</feature>
<dbReference type="Pfam" id="PF00271">
    <property type="entry name" value="Helicase_C"/>
    <property type="match status" value="1"/>
</dbReference>
<dbReference type="SMART" id="SM00487">
    <property type="entry name" value="DEXDc"/>
    <property type="match status" value="1"/>
</dbReference>